<evidence type="ECO:0000313" key="3">
    <source>
        <dbReference type="Proteomes" id="UP000250235"/>
    </source>
</evidence>
<sequence length="185" mass="20918">MSQYADFAFVCGTQSINHNVGYNEPDDSYIQHVSDGRCFNQPGTSTYDVFHEPQIYVPQVTEGLCNISLKYGSGSWDQHVTGGNEYFYTNTADHEIELASPDQDDANTHVDNSDTEPEISSDEFDEESAMMNMRITCTRGHHLVMSEEILYNDKSRHFSRAHMKMLSFFTTMFGEEIPDSVGVPS</sequence>
<reference evidence="2 3" key="1">
    <citation type="journal article" date="2015" name="Proc. Natl. Acad. Sci. U.S.A.">
        <title>The resurrection genome of Boea hygrometrica: A blueprint for survival of dehydration.</title>
        <authorList>
            <person name="Xiao L."/>
            <person name="Yang G."/>
            <person name="Zhang L."/>
            <person name="Yang X."/>
            <person name="Zhao S."/>
            <person name="Ji Z."/>
            <person name="Zhou Q."/>
            <person name="Hu M."/>
            <person name="Wang Y."/>
            <person name="Chen M."/>
            <person name="Xu Y."/>
            <person name="Jin H."/>
            <person name="Xiao X."/>
            <person name="Hu G."/>
            <person name="Bao F."/>
            <person name="Hu Y."/>
            <person name="Wan P."/>
            <person name="Li L."/>
            <person name="Deng X."/>
            <person name="Kuang T."/>
            <person name="Xiang C."/>
            <person name="Zhu J.K."/>
            <person name="Oliver M.J."/>
            <person name="He Y."/>
        </authorList>
    </citation>
    <scope>NUCLEOTIDE SEQUENCE [LARGE SCALE GENOMIC DNA]</scope>
    <source>
        <strain evidence="3">cv. XS01</strain>
    </source>
</reference>
<accession>A0A2Z7D371</accession>
<dbReference type="EMBL" id="KQ991593">
    <property type="protein sequence ID" value="KZV51606.1"/>
    <property type="molecule type" value="Genomic_DNA"/>
</dbReference>
<gene>
    <name evidence="2" type="ORF">F511_35109</name>
</gene>
<dbReference type="Proteomes" id="UP000250235">
    <property type="component" value="Unassembled WGS sequence"/>
</dbReference>
<feature type="region of interest" description="Disordered" evidence="1">
    <location>
        <begin position="102"/>
        <end position="125"/>
    </location>
</feature>
<keyword evidence="3" id="KW-1185">Reference proteome</keyword>
<protein>
    <submittedName>
        <fullName evidence="2">Uncharacterized protein</fullName>
    </submittedName>
</protein>
<feature type="compositionally biased region" description="Acidic residues" evidence="1">
    <location>
        <begin position="113"/>
        <end position="125"/>
    </location>
</feature>
<dbReference type="AlphaFoldDB" id="A0A2Z7D371"/>
<evidence type="ECO:0000256" key="1">
    <source>
        <dbReference type="SAM" id="MobiDB-lite"/>
    </source>
</evidence>
<proteinExistence type="predicted"/>
<name>A0A2Z7D371_9LAMI</name>
<evidence type="ECO:0000313" key="2">
    <source>
        <dbReference type="EMBL" id="KZV51606.1"/>
    </source>
</evidence>
<organism evidence="2 3">
    <name type="scientific">Dorcoceras hygrometricum</name>
    <dbReference type="NCBI Taxonomy" id="472368"/>
    <lineage>
        <taxon>Eukaryota</taxon>
        <taxon>Viridiplantae</taxon>
        <taxon>Streptophyta</taxon>
        <taxon>Embryophyta</taxon>
        <taxon>Tracheophyta</taxon>
        <taxon>Spermatophyta</taxon>
        <taxon>Magnoliopsida</taxon>
        <taxon>eudicotyledons</taxon>
        <taxon>Gunneridae</taxon>
        <taxon>Pentapetalae</taxon>
        <taxon>asterids</taxon>
        <taxon>lamiids</taxon>
        <taxon>Lamiales</taxon>
        <taxon>Gesneriaceae</taxon>
        <taxon>Didymocarpoideae</taxon>
        <taxon>Trichosporeae</taxon>
        <taxon>Loxocarpinae</taxon>
        <taxon>Dorcoceras</taxon>
    </lineage>
</organism>